<evidence type="ECO:0000259" key="2">
    <source>
        <dbReference type="Pfam" id="PF00856"/>
    </source>
</evidence>
<feature type="chain" id="PRO_5030885182" description="SET domain-containing protein" evidence="1">
    <location>
        <begin position="22"/>
        <end position="457"/>
    </location>
</feature>
<accession>A0A7S2YKJ6</accession>
<dbReference type="Pfam" id="PF00856">
    <property type="entry name" value="SET"/>
    <property type="match status" value="1"/>
</dbReference>
<dbReference type="InterPro" id="IPR001214">
    <property type="entry name" value="SET_dom"/>
</dbReference>
<dbReference type="GO" id="GO:0016279">
    <property type="term" value="F:protein-lysine N-methyltransferase activity"/>
    <property type="evidence" value="ECO:0007669"/>
    <property type="project" value="TreeGrafter"/>
</dbReference>
<evidence type="ECO:0000256" key="1">
    <source>
        <dbReference type="SAM" id="SignalP"/>
    </source>
</evidence>
<dbReference type="EMBL" id="HBHT01029556">
    <property type="protein sequence ID" value="CAD9981091.1"/>
    <property type="molecule type" value="Transcribed_RNA"/>
</dbReference>
<sequence length="457" mass="51516">MIMKLLLLLLTVSCFCGETGAFSVSPHPRTSATTKLFSSTQQETSYRLDIDKGATRHPDGFLEWAEYYGITPENFALDSQSNNWRGVATQDAPAGSRALLVPGALRLTSQNAQQEDFAHLDPMQVLEEWIPGTHSDGDAQIPLACHFYLFLKILQEYDQGAESPYLAWMNALPRKFSTALTFSELEMDCLPPFVKILANKDRQNYQLFTQALQQLDVPSISDETKYNSDATQWAFQVVFTRARAAFGHAEIIPMSDMLNHNAQPNVAVQYDDEGNVHMVLQQDVVAGQELYKCYGQPTNPSRYFATFGFFDASPPATYCKLCPDMEPTPELVNLGFDYNRLVFGVEQGEVAPEVWDVVLYLLLETIDPSAQQQFYQAHLQGDDDTKNAIHQHFMGQSIAALLQHIDSTLDELAECQETMDEQGGMGLLHENLPMIRRHNDFVRQTFLKVQKNLQGMM</sequence>
<dbReference type="CDD" id="cd10527">
    <property type="entry name" value="SET_LSMT"/>
    <property type="match status" value="1"/>
</dbReference>
<dbReference type="InterPro" id="IPR050600">
    <property type="entry name" value="SETD3_SETD6_MTase"/>
</dbReference>
<evidence type="ECO:0000313" key="3">
    <source>
        <dbReference type="EMBL" id="CAD9981091.1"/>
    </source>
</evidence>
<feature type="signal peptide" evidence="1">
    <location>
        <begin position="1"/>
        <end position="21"/>
    </location>
</feature>
<dbReference type="InterPro" id="IPR046341">
    <property type="entry name" value="SET_dom_sf"/>
</dbReference>
<dbReference type="PANTHER" id="PTHR13271:SF137">
    <property type="entry name" value="SET DOMAIN-CONTAINING PROTEIN"/>
    <property type="match status" value="1"/>
</dbReference>
<name>A0A7S2YKJ6_9STRA</name>
<reference evidence="3" key="1">
    <citation type="submission" date="2021-01" db="EMBL/GenBank/DDBJ databases">
        <authorList>
            <person name="Corre E."/>
            <person name="Pelletier E."/>
            <person name="Niang G."/>
            <person name="Scheremetjew M."/>
            <person name="Finn R."/>
            <person name="Kale V."/>
            <person name="Holt S."/>
            <person name="Cochrane G."/>
            <person name="Meng A."/>
            <person name="Brown T."/>
            <person name="Cohen L."/>
        </authorList>
    </citation>
    <scope>NUCLEOTIDE SEQUENCE</scope>
    <source>
        <strain evidence="3">CCMP125</strain>
    </source>
</reference>
<organism evidence="3">
    <name type="scientific">Entomoneis paludosa</name>
    <dbReference type="NCBI Taxonomy" id="265537"/>
    <lineage>
        <taxon>Eukaryota</taxon>
        <taxon>Sar</taxon>
        <taxon>Stramenopiles</taxon>
        <taxon>Ochrophyta</taxon>
        <taxon>Bacillariophyta</taxon>
        <taxon>Bacillariophyceae</taxon>
        <taxon>Bacillariophycidae</taxon>
        <taxon>Entomoneidaceae</taxon>
        <taxon>Entomoneis</taxon>
    </lineage>
</organism>
<dbReference type="SUPFAM" id="SSF82199">
    <property type="entry name" value="SET domain"/>
    <property type="match status" value="1"/>
</dbReference>
<proteinExistence type="predicted"/>
<feature type="domain" description="SET" evidence="2">
    <location>
        <begin position="87"/>
        <end position="295"/>
    </location>
</feature>
<keyword evidence="1" id="KW-0732">Signal</keyword>
<dbReference type="PANTHER" id="PTHR13271">
    <property type="entry name" value="UNCHARACTERIZED PUTATIVE METHYLTRANSFERASE"/>
    <property type="match status" value="1"/>
</dbReference>
<dbReference type="Gene3D" id="3.90.1410.10">
    <property type="entry name" value="set domain protein methyltransferase, domain 1"/>
    <property type="match status" value="1"/>
</dbReference>
<gene>
    <name evidence="3" type="ORF">APAL1065_LOCUS19863</name>
</gene>
<protein>
    <recommendedName>
        <fullName evidence="2">SET domain-containing protein</fullName>
    </recommendedName>
</protein>
<dbReference type="AlphaFoldDB" id="A0A7S2YKJ6"/>